<keyword evidence="1" id="KW-0472">Membrane</keyword>
<feature type="transmembrane region" description="Helical" evidence="1">
    <location>
        <begin position="386"/>
        <end position="405"/>
    </location>
</feature>
<feature type="transmembrane region" description="Helical" evidence="1">
    <location>
        <begin position="328"/>
        <end position="353"/>
    </location>
</feature>
<sequence length="957" mass="105515">MNRSKLTYYVALFFFITFAFAAFVLYMRYFHGRTVLWKTDALPLYLNFFIYEGEWLREGFASLASGQGWAFPAYSFDMGYGADMFVAMNGMVSDPLNLVSAICPSRYAAHMLVLLILVRLLLASAAFSEYCFSKGLSRSQTFIGSICYATSGYVLFWGVLRHPGFLNVAILFPLLLMGIDRVFDRKPAYLLVASAALLFGFSLYHSYMVCLVLVAYCLLKFCIEEDAKSLRAFGSFFVRVAGPLVLAGLIAAVLWLPVLLTMTQMGRIGLERVIPVIDDFGYYLYLPLSWVGGCAAPRGAYIGPLPLVILLTVVLAGRNRLADKTWKFITAAFILCLVAMLVPAFGSAFNGFGYVTDRWMFAFGFLTSYSVAAGIPLIGKLRRKDYVGVAAVCLLLCAIFAAGAYGWKNPWAKQGAVCFVVVCVLVGCIVACTRIKRGGNHAAHAGLSQRAVVVMLMVPLLVGTASMLEGMFSSNKGDYVSEYMALDEPWTEMHHENVGRLVSNLDGMNSGGVSIDNDLRGLGDSQENPSRVSTPVIYGMKNATVAHGVMSDNFYSSFYNQYVDDFRTELGVSDHFLNYSFTGVDSRFALLSLTGSRYFIASDYGAWRTPLTYRPVDTGSLVFEGDTRYTVSETPYALPLVVGFDEAASEDTYRSLDMVQRQELLLHACVLNDCEADPTLKDFAGESHDVDFDIGLDDGIVMTDGEFTVSDNGLPVQFTFQGKPNCEYYLVIEGLDFEGISPTEYAEMKGESVTWETRWKEWVWEAPSEGLILVGSQGNTRELRIANATSSAYGGKHDWVFMGAVSGDEPASEITLTFDAWGRYTFDSIRIVEQPVEPLVDQAEHVLSLSNPTIVLGNDAVWAKLDSCQECKYALVTVPYSEGWSATVNGEPAEVLRADTAFMAVALPGDEHCDVELHYVTPGLKAGALISIIGVTLAVVLTIRRRKTRRRIEHDSV</sequence>
<dbReference type="STRING" id="471855.Shel_14370"/>
<keyword evidence="1" id="KW-1133">Transmembrane helix</keyword>
<dbReference type="KEGG" id="shi:Shel_14370"/>
<dbReference type="PANTHER" id="PTHR38454:SF1">
    <property type="entry name" value="INTEGRAL MEMBRANE PROTEIN"/>
    <property type="match status" value="1"/>
</dbReference>
<dbReference type="AlphaFoldDB" id="C7N6C2"/>
<evidence type="ECO:0000313" key="2">
    <source>
        <dbReference type="EMBL" id="ACV22457.1"/>
    </source>
</evidence>
<dbReference type="RefSeq" id="WP_012798559.1">
    <property type="nucleotide sequence ID" value="NC_013165.1"/>
</dbReference>
<feature type="transmembrane region" description="Helical" evidence="1">
    <location>
        <begin position="190"/>
        <end position="216"/>
    </location>
</feature>
<keyword evidence="1" id="KW-0812">Transmembrane</keyword>
<dbReference type="PANTHER" id="PTHR38454">
    <property type="entry name" value="INTEGRAL MEMBRANE PROTEIN-RELATED"/>
    <property type="match status" value="1"/>
</dbReference>
<feature type="transmembrane region" description="Helical" evidence="1">
    <location>
        <begin position="923"/>
        <end position="943"/>
    </location>
</feature>
<dbReference type="Pfam" id="PF09586">
    <property type="entry name" value="YfhO"/>
    <property type="match status" value="1"/>
</dbReference>
<dbReference type="EMBL" id="CP001684">
    <property type="protein sequence ID" value="ACV22457.1"/>
    <property type="molecule type" value="Genomic_DNA"/>
</dbReference>
<dbReference type="Proteomes" id="UP000002026">
    <property type="component" value="Chromosome"/>
</dbReference>
<feature type="transmembrane region" description="Helical" evidence="1">
    <location>
        <begin position="359"/>
        <end position="379"/>
    </location>
</feature>
<organism evidence="2 3">
    <name type="scientific">Slackia heliotrinireducens (strain ATCC 29202 / DSM 20476 / NCTC 11029 / RHS 1)</name>
    <name type="common">Peptococcus heliotrinreducens</name>
    <dbReference type="NCBI Taxonomy" id="471855"/>
    <lineage>
        <taxon>Bacteria</taxon>
        <taxon>Bacillati</taxon>
        <taxon>Actinomycetota</taxon>
        <taxon>Coriobacteriia</taxon>
        <taxon>Eggerthellales</taxon>
        <taxon>Eggerthellaceae</taxon>
        <taxon>Slackia</taxon>
    </lineage>
</organism>
<feature type="transmembrane region" description="Helical" evidence="1">
    <location>
        <begin position="107"/>
        <end position="127"/>
    </location>
</feature>
<gene>
    <name evidence="2" type="ordered locus">Shel_14370</name>
</gene>
<feature type="transmembrane region" description="Helical" evidence="1">
    <location>
        <begin position="452"/>
        <end position="472"/>
    </location>
</feature>
<feature type="transmembrane region" description="Helical" evidence="1">
    <location>
        <begin position="236"/>
        <end position="261"/>
    </location>
</feature>
<feature type="transmembrane region" description="Helical" evidence="1">
    <location>
        <begin position="411"/>
        <end position="432"/>
    </location>
</feature>
<feature type="transmembrane region" description="Helical" evidence="1">
    <location>
        <begin position="299"/>
        <end position="316"/>
    </location>
</feature>
<feature type="transmembrane region" description="Helical" evidence="1">
    <location>
        <begin position="139"/>
        <end position="159"/>
    </location>
</feature>
<dbReference type="InterPro" id="IPR018580">
    <property type="entry name" value="Uncharacterised_YfhO"/>
</dbReference>
<evidence type="ECO:0000256" key="1">
    <source>
        <dbReference type="SAM" id="Phobius"/>
    </source>
</evidence>
<dbReference type="eggNOG" id="COG4485">
    <property type="taxonomic scope" value="Bacteria"/>
</dbReference>
<name>C7N6C2_SLAHD</name>
<keyword evidence="3" id="KW-1185">Reference proteome</keyword>
<evidence type="ECO:0000313" key="3">
    <source>
        <dbReference type="Proteomes" id="UP000002026"/>
    </source>
</evidence>
<proteinExistence type="predicted"/>
<feature type="transmembrane region" description="Helical" evidence="1">
    <location>
        <begin position="7"/>
        <end position="27"/>
    </location>
</feature>
<accession>C7N6C2</accession>
<dbReference type="HOGENOM" id="CLU_008413_3_0_11"/>
<protein>
    <submittedName>
        <fullName evidence="2">Bacterial membrane protein YfhO</fullName>
    </submittedName>
</protein>
<feature type="transmembrane region" description="Helical" evidence="1">
    <location>
        <begin position="165"/>
        <end position="183"/>
    </location>
</feature>
<reference evidence="2 3" key="1">
    <citation type="journal article" date="2009" name="Stand. Genomic Sci.">
        <title>Complete genome sequence of Slackia heliotrinireducens type strain (RHS 1).</title>
        <authorList>
            <person name="Pukall R."/>
            <person name="Lapidus A."/>
            <person name="Nolan M."/>
            <person name="Copeland A."/>
            <person name="Glavina Del Rio T."/>
            <person name="Lucas S."/>
            <person name="Chen F."/>
            <person name="Tice H."/>
            <person name="Cheng J.F."/>
            <person name="Chertkov O."/>
            <person name="Bruce D."/>
            <person name="Goodwin L."/>
            <person name="Kuske C."/>
            <person name="Brettin T."/>
            <person name="Detter J.C."/>
            <person name="Han C."/>
            <person name="Pitluck S."/>
            <person name="Pati A."/>
            <person name="Mavrommatis K."/>
            <person name="Ivanova N."/>
            <person name="Ovchinnikova G."/>
            <person name="Chen A."/>
            <person name="Palaniappan K."/>
            <person name="Schneider S."/>
            <person name="Rohde M."/>
            <person name="Chain P."/>
            <person name="D'haeseleer P."/>
            <person name="Goker M."/>
            <person name="Bristow J."/>
            <person name="Eisen J.A."/>
            <person name="Markowitz V."/>
            <person name="Kyrpides N.C."/>
            <person name="Klenk H.P."/>
            <person name="Hugenholtz P."/>
        </authorList>
    </citation>
    <scope>NUCLEOTIDE SEQUENCE [LARGE SCALE GENOMIC DNA]</scope>
    <source>
        <strain evidence="3">ATCC 29202 / DSM 20476 / NCTC 11029 / RHS 1</strain>
    </source>
</reference>